<gene>
    <name evidence="2" type="ORF">VP01_141g5</name>
</gene>
<keyword evidence="3" id="KW-1185">Reference proteome</keyword>
<evidence type="ECO:0000313" key="2">
    <source>
        <dbReference type="EMBL" id="KNZ61322.1"/>
    </source>
</evidence>
<proteinExistence type="predicted"/>
<name>A0A0L6VL67_9BASI</name>
<feature type="compositionally biased region" description="Polar residues" evidence="1">
    <location>
        <begin position="24"/>
        <end position="36"/>
    </location>
</feature>
<organism evidence="2 3">
    <name type="scientific">Puccinia sorghi</name>
    <dbReference type="NCBI Taxonomy" id="27349"/>
    <lineage>
        <taxon>Eukaryota</taxon>
        <taxon>Fungi</taxon>
        <taxon>Dikarya</taxon>
        <taxon>Basidiomycota</taxon>
        <taxon>Pucciniomycotina</taxon>
        <taxon>Pucciniomycetes</taxon>
        <taxon>Pucciniales</taxon>
        <taxon>Pucciniaceae</taxon>
        <taxon>Puccinia</taxon>
    </lineage>
</organism>
<evidence type="ECO:0000256" key="1">
    <source>
        <dbReference type="SAM" id="MobiDB-lite"/>
    </source>
</evidence>
<comment type="caution">
    <text evidence="2">The sequence shown here is derived from an EMBL/GenBank/DDBJ whole genome shotgun (WGS) entry which is preliminary data.</text>
</comment>
<sequence length="187" mass="21165">MVEGISNLPQERAQFRNPRKEVSPGTSSALLPSKSLQDLRHNPGVRDGANRNQRSKRNFSSNKRSWVWNHLKEEDGVVICQVVTKSGEICGKNLKKDNSCSTKNLHGHLLQIHCLADPHLTKKTKMNHIDMQKWSKSGSKQAKVYAWLAPNVTAFMAVTAHFIDDKYNMWDLTIAVPHIEGTLSTYF</sequence>
<evidence type="ECO:0000313" key="3">
    <source>
        <dbReference type="Proteomes" id="UP000037035"/>
    </source>
</evidence>
<dbReference type="VEuPathDB" id="FungiDB:VP01_141g5"/>
<dbReference type="Proteomes" id="UP000037035">
    <property type="component" value="Unassembled WGS sequence"/>
</dbReference>
<feature type="region of interest" description="Disordered" evidence="1">
    <location>
        <begin position="1"/>
        <end position="61"/>
    </location>
</feature>
<dbReference type="AlphaFoldDB" id="A0A0L6VL67"/>
<dbReference type="OrthoDB" id="2505777at2759"/>
<accession>A0A0L6VL67</accession>
<evidence type="ECO:0008006" key="4">
    <source>
        <dbReference type="Google" id="ProtNLM"/>
    </source>
</evidence>
<protein>
    <recommendedName>
        <fullName evidence="4">BED-type domain-containing protein</fullName>
    </recommendedName>
</protein>
<reference evidence="2 3" key="1">
    <citation type="submission" date="2015-08" db="EMBL/GenBank/DDBJ databases">
        <title>Next Generation Sequencing and Analysis of the Genome of Puccinia sorghi L Schw, the Causal Agent of Maize Common Rust.</title>
        <authorList>
            <person name="Rochi L."/>
            <person name="Burguener G."/>
            <person name="Darino M."/>
            <person name="Turjanski A."/>
            <person name="Kreff E."/>
            <person name="Dieguez M.J."/>
            <person name="Sacco F."/>
        </authorList>
    </citation>
    <scope>NUCLEOTIDE SEQUENCE [LARGE SCALE GENOMIC DNA]</scope>
    <source>
        <strain evidence="2 3">RO10H11247</strain>
    </source>
</reference>
<dbReference type="EMBL" id="LAVV01004666">
    <property type="protein sequence ID" value="KNZ61322.1"/>
    <property type="molecule type" value="Genomic_DNA"/>
</dbReference>